<reference evidence="3" key="1">
    <citation type="submission" date="2014-11" db="EMBL/GenBank/DDBJ databases">
        <authorList>
            <person name="Malar M.C."/>
            <person name="Sen D."/>
            <person name="Tripathy S."/>
        </authorList>
    </citation>
    <scope>NUCLEOTIDE SEQUENCE</scope>
    <source>
        <strain evidence="3">BDU141951</strain>
    </source>
</reference>
<evidence type="ECO:0000256" key="1">
    <source>
        <dbReference type="PROSITE-ProRule" id="PRU00285"/>
    </source>
</evidence>
<comment type="caution">
    <text evidence="3">The sequence shown here is derived from an EMBL/GenBank/DDBJ whole genome shotgun (WGS) entry which is preliminary data.</text>
</comment>
<dbReference type="Gene3D" id="2.60.40.790">
    <property type="match status" value="1"/>
</dbReference>
<evidence type="ECO:0000313" key="3">
    <source>
        <dbReference type="EMBL" id="NEV66663.1"/>
    </source>
</evidence>
<dbReference type="PANTHER" id="PTHR11527">
    <property type="entry name" value="HEAT-SHOCK PROTEIN 20 FAMILY MEMBER"/>
    <property type="match status" value="1"/>
</dbReference>
<sequence>MIVRYWHPFQEVETLRRQLDSVFNEVSNAMDSPAAWTPAIRLVENEDQYVLTVQLSGIIPDSIDIQATRESIVISGERQQPEVPEGDRVLHDDIHYGNFRRVVNLPEAIQNDAVSANFEHGFLTLTLPKVEEVRNKVVKVSLKGQTAENPQELPEADA</sequence>
<gene>
    <name evidence="3" type="ORF">QQ91_006000</name>
</gene>
<reference evidence="3" key="2">
    <citation type="journal article" date="2015" name="Genome Announc.">
        <title>Draft Genome Sequence of Filamentous Marine Cyanobacterium Lyngbya confervoides Strain BDU141951.</title>
        <authorList>
            <person name="Chandrababunaidu M.M."/>
            <person name="Sen D."/>
            <person name="Tripathy S."/>
        </authorList>
    </citation>
    <scope>NUCLEOTIDE SEQUENCE</scope>
    <source>
        <strain evidence="3">BDU141951</strain>
    </source>
</reference>
<dbReference type="Pfam" id="PF00011">
    <property type="entry name" value="HSP20"/>
    <property type="match status" value="1"/>
</dbReference>
<dbReference type="InterPro" id="IPR002068">
    <property type="entry name" value="A-crystallin/Hsp20_dom"/>
</dbReference>
<dbReference type="AlphaFoldDB" id="A0A0C1YDX6"/>
<evidence type="ECO:0000256" key="2">
    <source>
        <dbReference type="RuleBase" id="RU003616"/>
    </source>
</evidence>
<organism evidence="3">
    <name type="scientific">Lyngbya confervoides BDU141951</name>
    <dbReference type="NCBI Taxonomy" id="1574623"/>
    <lineage>
        <taxon>Bacteria</taxon>
        <taxon>Bacillati</taxon>
        <taxon>Cyanobacteriota</taxon>
        <taxon>Cyanophyceae</taxon>
        <taxon>Oscillatoriophycideae</taxon>
        <taxon>Oscillatoriales</taxon>
        <taxon>Microcoleaceae</taxon>
        <taxon>Lyngbya</taxon>
    </lineage>
</organism>
<dbReference type="InterPro" id="IPR031107">
    <property type="entry name" value="Small_HSP"/>
</dbReference>
<reference evidence="3" key="3">
    <citation type="submission" date="2020-02" db="EMBL/GenBank/DDBJ databases">
        <authorList>
            <person name="Sarangi A.N."/>
            <person name="Ghosh S."/>
            <person name="Mukherjee M."/>
            <person name="Tripathy S."/>
        </authorList>
    </citation>
    <scope>NUCLEOTIDE SEQUENCE</scope>
    <source>
        <strain evidence="3">BDU141951</strain>
    </source>
</reference>
<proteinExistence type="inferred from homology"/>
<dbReference type="InterPro" id="IPR008978">
    <property type="entry name" value="HSP20-like_chaperone"/>
</dbReference>
<name>A0A0C1YDX6_9CYAN</name>
<dbReference type="EMBL" id="JTHE02000003">
    <property type="protein sequence ID" value="NEV66663.1"/>
    <property type="molecule type" value="Genomic_DNA"/>
</dbReference>
<protein>
    <submittedName>
        <fullName evidence="3">Hsp20/alpha crystallin family protein</fullName>
    </submittedName>
</protein>
<dbReference type="PROSITE" id="PS01031">
    <property type="entry name" value="SHSP"/>
    <property type="match status" value="1"/>
</dbReference>
<dbReference type="CDD" id="cd06464">
    <property type="entry name" value="ACD_sHsps-like"/>
    <property type="match status" value="1"/>
</dbReference>
<accession>A0A0C1YDX6</accession>
<dbReference type="SUPFAM" id="SSF49764">
    <property type="entry name" value="HSP20-like chaperones"/>
    <property type="match status" value="1"/>
</dbReference>
<comment type="similarity">
    <text evidence="1 2">Belongs to the small heat shock protein (HSP20) family.</text>
</comment>